<feature type="compositionally biased region" description="Low complexity" evidence="7">
    <location>
        <begin position="580"/>
        <end position="600"/>
    </location>
</feature>
<feature type="compositionally biased region" description="Low complexity" evidence="7">
    <location>
        <begin position="411"/>
        <end position="422"/>
    </location>
</feature>
<dbReference type="Pfam" id="PF00250">
    <property type="entry name" value="Forkhead"/>
    <property type="match status" value="1"/>
</dbReference>
<evidence type="ECO:0000256" key="1">
    <source>
        <dbReference type="ARBA" id="ARBA00004123"/>
    </source>
</evidence>
<dbReference type="Proteomes" id="UP000887226">
    <property type="component" value="Unassembled WGS sequence"/>
</dbReference>
<feature type="compositionally biased region" description="Polar residues" evidence="7">
    <location>
        <begin position="538"/>
        <end position="548"/>
    </location>
</feature>
<dbReference type="SMART" id="SM00339">
    <property type="entry name" value="FH"/>
    <property type="match status" value="1"/>
</dbReference>
<feature type="region of interest" description="Disordered" evidence="7">
    <location>
        <begin position="1"/>
        <end position="51"/>
    </location>
</feature>
<keyword evidence="3 6" id="KW-0238">DNA-binding</keyword>
<feature type="compositionally biased region" description="Acidic residues" evidence="7">
    <location>
        <begin position="612"/>
        <end position="624"/>
    </location>
</feature>
<dbReference type="InterPro" id="IPR001766">
    <property type="entry name" value="Fork_head_dom"/>
</dbReference>
<dbReference type="PROSITE" id="PS50006">
    <property type="entry name" value="FHA_DOMAIN"/>
    <property type="match status" value="1"/>
</dbReference>
<name>A0A9P8CID8_9HELO</name>
<evidence type="ECO:0000313" key="11">
    <source>
        <dbReference type="Proteomes" id="UP000887226"/>
    </source>
</evidence>
<dbReference type="SUPFAM" id="SSF49879">
    <property type="entry name" value="SMAD/FHA domain"/>
    <property type="match status" value="1"/>
</dbReference>
<dbReference type="SUPFAM" id="SSF46785">
    <property type="entry name" value="Winged helix' DNA-binding domain"/>
    <property type="match status" value="1"/>
</dbReference>
<keyword evidence="11" id="KW-1185">Reference proteome</keyword>
<evidence type="ECO:0000256" key="2">
    <source>
        <dbReference type="ARBA" id="ARBA00023015"/>
    </source>
</evidence>
<feature type="compositionally biased region" description="Low complexity" evidence="7">
    <location>
        <begin position="448"/>
        <end position="457"/>
    </location>
</feature>
<feature type="domain" description="FHA" evidence="8">
    <location>
        <begin position="118"/>
        <end position="180"/>
    </location>
</feature>
<evidence type="ECO:0000313" key="10">
    <source>
        <dbReference type="EMBL" id="KAG9247842.1"/>
    </source>
</evidence>
<dbReference type="CDD" id="cd22701">
    <property type="entry name" value="FHA_FKH1-like"/>
    <property type="match status" value="1"/>
</dbReference>
<dbReference type="PROSITE" id="PS00658">
    <property type="entry name" value="FORK_HEAD_2"/>
    <property type="match status" value="1"/>
</dbReference>
<feature type="region of interest" description="Disordered" evidence="7">
    <location>
        <begin position="580"/>
        <end position="624"/>
    </location>
</feature>
<dbReference type="EMBL" id="MU253762">
    <property type="protein sequence ID" value="KAG9247842.1"/>
    <property type="molecule type" value="Genomic_DNA"/>
</dbReference>
<dbReference type="PRINTS" id="PR00053">
    <property type="entry name" value="FORKHEAD"/>
</dbReference>
<reference evidence="10" key="1">
    <citation type="journal article" date="2021" name="IMA Fungus">
        <title>Genomic characterization of three marine fungi, including Emericellopsis atlantica sp. nov. with signatures of a generalist lifestyle and marine biomass degradation.</title>
        <authorList>
            <person name="Hagestad O.C."/>
            <person name="Hou L."/>
            <person name="Andersen J.H."/>
            <person name="Hansen E.H."/>
            <person name="Altermark B."/>
            <person name="Li C."/>
            <person name="Kuhnert E."/>
            <person name="Cox R.J."/>
            <person name="Crous P.W."/>
            <person name="Spatafora J.W."/>
            <person name="Lail K."/>
            <person name="Amirebrahimi M."/>
            <person name="Lipzen A."/>
            <person name="Pangilinan J."/>
            <person name="Andreopoulos W."/>
            <person name="Hayes R.D."/>
            <person name="Ng V."/>
            <person name="Grigoriev I.V."/>
            <person name="Jackson S.A."/>
            <person name="Sutton T.D.S."/>
            <person name="Dobson A.D.W."/>
            <person name="Rama T."/>
        </authorList>
    </citation>
    <scope>NUCLEOTIDE SEQUENCE</scope>
    <source>
        <strain evidence="10">TRa3180A</strain>
    </source>
</reference>
<feature type="compositionally biased region" description="Polar residues" evidence="7">
    <location>
        <begin position="472"/>
        <end position="482"/>
    </location>
</feature>
<dbReference type="PANTHER" id="PTHR45881">
    <property type="entry name" value="CHECKPOINT SUPPRESSOR 1-LIKE, ISOFORM A-RELATED"/>
    <property type="match status" value="1"/>
</dbReference>
<dbReference type="InterPro" id="IPR036388">
    <property type="entry name" value="WH-like_DNA-bd_sf"/>
</dbReference>
<dbReference type="FunFam" id="1.10.10.10:FF:000030">
    <property type="entry name" value="Forkhead box protein K2"/>
    <property type="match status" value="1"/>
</dbReference>
<gene>
    <name evidence="10" type="ORF">BJ878DRAFT_532330</name>
</gene>
<dbReference type="InterPro" id="IPR036390">
    <property type="entry name" value="WH_DNA-bd_sf"/>
</dbReference>
<feature type="compositionally biased region" description="Polar residues" evidence="7">
    <location>
        <begin position="509"/>
        <end position="523"/>
    </location>
</feature>
<dbReference type="PANTHER" id="PTHR45881:SF1">
    <property type="entry name" value="FORK HEAD PROTEIN HOMOLOG 2"/>
    <property type="match status" value="1"/>
</dbReference>
<dbReference type="InterPro" id="IPR030456">
    <property type="entry name" value="TF_fork_head_CS_2"/>
</dbReference>
<dbReference type="Gene3D" id="2.60.200.20">
    <property type="match status" value="1"/>
</dbReference>
<dbReference type="PROSITE" id="PS50039">
    <property type="entry name" value="FORK_HEAD_3"/>
    <property type="match status" value="1"/>
</dbReference>
<proteinExistence type="predicted"/>
<evidence type="ECO:0000256" key="6">
    <source>
        <dbReference type="PROSITE-ProRule" id="PRU00089"/>
    </source>
</evidence>
<comment type="subcellular location">
    <subcellularLocation>
        <location evidence="1 6">Nucleus</location>
    </subcellularLocation>
</comment>
<evidence type="ECO:0000256" key="3">
    <source>
        <dbReference type="ARBA" id="ARBA00023125"/>
    </source>
</evidence>
<accession>A0A9P8CID8</accession>
<dbReference type="InterPro" id="IPR000253">
    <property type="entry name" value="FHA_dom"/>
</dbReference>
<comment type="caution">
    <text evidence="10">The sequence shown here is derived from an EMBL/GenBank/DDBJ whole genome shotgun (WGS) entry which is preliminary data.</text>
</comment>
<dbReference type="GO" id="GO:0000981">
    <property type="term" value="F:DNA-binding transcription factor activity, RNA polymerase II-specific"/>
    <property type="evidence" value="ECO:0007669"/>
    <property type="project" value="TreeGrafter"/>
</dbReference>
<dbReference type="AlphaFoldDB" id="A0A9P8CID8"/>
<feature type="region of interest" description="Disordered" evidence="7">
    <location>
        <begin position="396"/>
        <end position="550"/>
    </location>
</feature>
<evidence type="ECO:0000256" key="7">
    <source>
        <dbReference type="SAM" id="MobiDB-lite"/>
    </source>
</evidence>
<dbReference type="Pfam" id="PF00498">
    <property type="entry name" value="FHA"/>
    <property type="match status" value="1"/>
</dbReference>
<dbReference type="OrthoDB" id="5954824at2759"/>
<protein>
    <submittedName>
        <fullName evidence="10">Fork head protein like protein</fullName>
    </submittedName>
</protein>
<evidence type="ECO:0000256" key="5">
    <source>
        <dbReference type="ARBA" id="ARBA00023242"/>
    </source>
</evidence>
<evidence type="ECO:0000259" key="8">
    <source>
        <dbReference type="PROSITE" id="PS50006"/>
    </source>
</evidence>
<feature type="region of interest" description="Disordered" evidence="7">
    <location>
        <begin position="232"/>
        <end position="277"/>
    </location>
</feature>
<keyword evidence="2" id="KW-0805">Transcription regulation</keyword>
<dbReference type="GO" id="GO:0005634">
    <property type="term" value="C:nucleus"/>
    <property type="evidence" value="ECO:0007669"/>
    <property type="project" value="UniProtKB-SubCell"/>
</dbReference>
<dbReference type="InterPro" id="IPR008984">
    <property type="entry name" value="SMAD_FHA_dom_sf"/>
</dbReference>
<evidence type="ECO:0000256" key="4">
    <source>
        <dbReference type="ARBA" id="ARBA00023163"/>
    </source>
</evidence>
<organism evidence="10 11">
    <name type="scientific">Calycina marina</name>
    <dbReference type="NCBI Taxonomy" id="1763456"/>
    <lineage>
        <taxon>Eukaryota</taxon>
        <taxon>Fungi</taxon>
        <taxon>Dikarya</taxon>
        <taxon>Ascomycota</taxon>
        <taxon>Pezizomycotina</taxon>
        <taxon>Leotiomycetes</taxon>
        <taxon>Helotiales</taxon>
        <taxon>Pezizellaceae</taxon>
        <taxon>Calycina</taxon>
    </lineage>
</organism>
<feature type="domain" description="Fork-head" evidence="9">
    <location>
        <begin position="314"/>
        <end position="410"/>
    </location>
</feature>
<dbReference type="GO" id="GO:0000978">
    <property type="term" value="F:RNA polymerase II cis-regulatory region sequence-specific DNA binding"/>
    <property type="evidence" value="ECO:0007669"/>
    <property type="project" value="TreeGrafter"/>
</dbReference>
<dbReference type="Gene3D" id="1.10.10.10">
    <property type="entry name" value="Winged helix-like DNA-binding domain superfamily/Winged helix DNA-binding domain"/>
    <property type="match status" value="1"/>
</dbReference>
<evidence type="ECO:0000259" key="9">
    <source>
        <dbReference type="PROSITE" id="PS50039"/>
    </source>
</evidence>
<keyword evidence="4" id="KW-0804">Transcription</keyword>
<feature type="DNA-binding region" description="Fork-head" evidence="6">
    <location>
        <begin position="314"/>
        <end position="410"/>
    </location>
</feature>
<keyword evidence="5 6" id="KW-0539">Nucleus</keyword>
<sequence>MSGKRPQRERRGPRQDLVIADSSPTRPSKRRRFAPATAAGKTSPEPVETMPLPYDRVGIEMDDDHLVTAVSRILKLPDHPVAVVQEHANALHQDSNTVEAFAKLAGNDWTYYIKTVRNHIGRKPAEGAADEDYDKPIHIDLGPNKTVSRNHGMIFYNNDTQAWHLRVFGRNGIKINGTTIRKDEERILVSGQIIEVGGIEMVFVLPDPDGNQKNLDIDKAWLRKSGLIQSAAAGDETASDEDVEDSGRNGQFEFSGGSRIAPAPHGYQRPATPSSAQSRLNQAMLIGRSPYNNGTMVMHGDDVDLSLDTNMHIKPAYSYAQIISQAIFSTDDEKMTLADIYRFITDRYAFYRAQQPHGWQNSIRHNLSLNKSFVKVPRSTDEPGKGMKWMIHPDAREDMLKNSTRGGRGGIRSSSAPSSPAILGYVGRAPTVMPSGTHGSSVKRSRSRSPPMMEPYPSNGPAFTPNRGGYLLTSTQDTNTPGDDSPLPRHRRVANNSFGLSDIPGSPPALSSSRLQDDSNSFVTPAPHRVHPRLAPPSTAQKPSQGMPESSPAIFWRYAEISPMRGLESSPVKVSNMNNSTIAASSSPAPTHTASPTRTAMSMSRVSKVEEDLVEEEQGFDLTK</sequence>